<feature type="transmembrane region" description="Helical" evidence="1">
    <location>
        <begin position="190"/>
        <end position="211"/>
    </location>
</feature>
<feature type="transmembrane region" description="Helical" evidence="1">
    <location>
        <begin position="30"/>
        <end position="51"/>
    </location>
</feature>
<keyword evidence="1" id="KW-0812">Transmembrane</keyword>
<proteinExistence type="predicted"/>
<keyword evidence="1" id="KW-0472">Membrane</keyword>
<evidence type="ECO:0000313" key="2">
    <source>
        <dbReference type="EMBL" id="CAD9991207.1"/>
    </source>
</evidence>
<dbReference type="AlphaFoldDB" id="A0A7S2YRB2"/>
<accession>A0A7S2YRB2</accession>
<gene>
    <name evidence="2" type="ORF">APAL1065_LOCUS25261</name>
</gene>
<feature type="transmembrane region" description="Helical" evidence="1">
    <location>
        <begin position="150"/>
        <end position="170"/>
    </location>
</feature>
<feature type="transmembrane region" description="Helical" evidence="1">
    <location>
        <begin position="57"/>
        <end position="77"/>
    </location>
</feature>
<reference evidence="2" key="1">
    <citation type="submission" date="2021-01" db="EMBL/GenBank/DDBJ databases">
        <authorList>
            <person name="Corre E."/>
            <person name="Pelletier E."/>
            <person name="Niang G."/>
            <person name="Scheremetjew M."/>
            <person name="Finn R."/>
            <person name="Kale V."/>
            <person name="Holt S."/>
            <person name="Cochrane G."/>
            <person name="Meng A."/>
            <person name="Brown T."/>
            <person name="Cohen L."/>
        </authorList>
    </citation>
    <scope>NUCLEOTIDE SEQUENCE</scope>
    <source>
        <strain evidence="2">CCMP125</strain>
    </source>
</reference>
<evidence type="ECO:0000256" key="1">
    <source>
        <dbReference type="SAM" id="Phobius"/>
    </source>
</evidence>
<keyword evidence="1" id="KW-1133">Transmembrane helix</keyword>
<protein>
    <submittedName>
        <fullName evidence="2">Uncharacterized protein</fullName>
    </submittedName>
</protein>
<sequence length="282" mass="31488">MILVGMLECIAVGWFYGLDRQFDLLGKQSVMVYMTTSFSSIIIASFFWFGLDDILTALLTGWALFISIYAAGLVYAVRTSNLADQTNAATLVDNSETTAEMEPVPLDEEPSTEVQWTDWAIAREFCMRNIIELKAELEPSVSVFPLWVPILIKHFIPHLLWVLFINLAVAKGSNDKPLLGNYKGYPVWPYQFLGILIIVLSISIVLVGIFYPPVFHRLAAATIEEEEQIEITIQPTTSGSSNEDDYELMPEDELATKKKASNTNNQQLSTCDGAASLLLLYS</sequence>
<dbReference type="EMBL" id="HBHT01037607">
    <property type="protein sequence ID" value="CAD9991207.1"/>
    <property type="molecule type" value="Transcribed_RNA"/>
</dbReference>
<organism evidence="2">
    <name type="scientific">Entomoneis paludosa</name>
    <dbReference type="NCBI Taxonomy" id="265537"/>
    <lineage>
        <taxon>Eukaryota</taxon>
        <taxon>Sar</taxon>
        <taxon>Stramenopiles</taxon>
        <taxon>Ochrophyta</taxon>
        <taxon>Bacillariophyta</taxon>
        <taxon>Bacillariophyceae</taxon>
        <taxon>Bacillariophycidae</taxon>
        <taxon>Entomoneidaceae</taxon>
        <taxon>Entomoneis</taxon>
    </lineage>
</organism>
<name>A0A7S2YRB2_9STRA</name>